<protein>
    <submittedName>
        <fullName evidence="2">Uncharacterized protein</fullName>
    </submittedName>
</protein>
<dbReference type="Proteomes" id="UP000292282">
    <property type="component" value="Unassembled WGS sequence"/>
</dbReference>
<feature type="region of interest" description="Disordered" evidence="1">
    <location>
        <begin position="1"/>
        <end position="24"/>
    </location>
</feature>
<gene>
    <name evidence="2" type="ORF">CWI38_0817p0020</name>
</gene>
<dbReference type="EMBL" id="PITK01000817">
    <property type="protein sequence ID" value="TBU12286.1"/>
    <property type="molecule type" value="Genomic_DNA"/>
</dbReference>
<sequence>MQEKFVALHPNPVTHHPTDSHFSKNQGTILDQGEAKTCLRVESTHKKPYSSYKIDDGSNFGDNSSFSTPEGVSHKISKNNNAPCLVYSHFISIDSPPEKLSSLELKNLLNHISNYSENMAIPDISIILDIDVLFDDILKEGIFAKYFLLARNLLIIEKNIINIDAIKKKEFEDLFKKNGKNMDLAAPETSIFYNIPLLFHLHKLLEVEIYSCTPHVKYYVRIAFCLKLVKSILIKTSEMIADILDPSKSTYIENIYFDRNFHKNFRIYNNLTVIIKIFTIICVNKSEILQGYLELFSAARECYKAKLPNNSCSEKNVFTDKNIWYLFDVMFRYEYFDISEIQFCSCIINPIKTYDNNKDPKKIIRNVTINNINNLYVALIKKVTNARLCFKLLDKKDKKDKKFSEKK</sequence>
<keyword evidence="3" id="KW-1185">Reference proteome</keyword>
<comment type="caution">
    <text evidence="2">The sequence shown here is derived from an EMBL/GenBank/DDBJ whole genome shotgun (WGS) entry which is preliminary data.</text>
</comment>
<reference evidence="2 3" key="1">
    <citation type="submission" date="2017-12" db="EMBL/GenBank/DDBJ databases">
        <authorList>
            <person name="Pombert J.-F."/>
            <person name="Haag K.L."/>
            <person name="Ebert D."/>
        </authorList>
    </citation>
    <scope>NUCLEOTIDE SEQUENCE [LARGE SCALE GENOMIC DNA]</scope>
    <source>
        <strain evidence="2">IL-G-3</strain>
    </source>
</reference>
<evidence type="ECO:0000313" key="3">
    <source>
        <dbReference type="Proteomes" id="UP000292282"/>
    </source>
</evidence>
<evidence type="ECO:0000256" key="1">
    <source>
        <dbReference type="SAM" id="MobiDB-lite"/>
    </source>
</evidence>
<proteinExistence type="predicted"/>
<name>A0A4Q9LVI9_9MICR</name>
<organism evidence="2 3">
    <name type="scientific">Hamiltosporidium tvaerminnensis</name>
    <dbReference type="NCBI Taxonomy" id="1176355"/>
    <lineage>
        <taxon>Eukaryota</taxon>
        <taxon>Fungi</taxon>
        <taxon>Fungi incertae sedis</taxon>
        <taxon>Microsporidia</taxon>
        <taxon>Dubosqiidae</taxon>
        <taxon>Hamiltosporidium</taxon>
    </lineage>
</organism>
<evidence type="ECO:0000313" key="2">
    <source>
        <dbReference type="EMBL" id="TBU12286.1"/>
    </source>
</evidence>
<accession>A0A4Q9LVI9</accession>
<dbReference type="VEuPathDB" id="MicrosporidiaDB:CWI38_0817p0020"/>
<dbReference type="AlphaFoldDB" id="A0A4Q9LVI9"/>